<evidence type="ECO:0000313" key="2">
    <source>
        <dbReference type="Proteomes" id="UP000319004"/>
    </source>
</evidence>
<protein>
    <submittedName>
        <fullName evidence="1">Uncharacterized protein</fullName>
    </submittedName>
</protein>
<dbReference type="Proteomes" id="UP000319004">
    <property type="component" value="Chromosome"/>
</dbReference>
<dbReference type="EMBL" id="CP037423">
    <property type="protein sequence ID" value="QDV44063.1"/>
    <property type="molecule type" value="Genomic_DNA"/>
</dbReference>
<organism evidence="1 2">
    <name type="scientific">Stieleria neptunia</name>
    <dbReference type="NCBI Taxonomy" id="2527979"/>
    <lineage>
        <taxon>Bacteria</taxon>
        <taxon>Pseudomonadati</taxon>
        <taxon>Planctomycetota</taxon>
        <taxon>Planctomycetia</taxon>
        <taxon>Pirellulales</taxon>
        <taxon>Pirellulaceae</taxon>
        <taxon>Stieleria</taxon>
    </lineage>
</organism>
<accession>A0A518HTD1</accession>
<sequence length="84" mass="9511">MPKADTGAALRLVNCCGSIASESTVGFRFEVLAKSIEKPELFQEDWILLRFALIAPSRLFPRGSYHEIWRYGKFVLQAFSLNSD</sequence>
<keyword evidence="2" id="KW-1185">Reference proteome</keyword>
<dbReference type="KEGG" id="snep:Enr13x_39240"/>
<gene>
    <name evidence="1" type="ORF">Enr13x_39240</name>
</gene>
<reference evidence="1 2" key="1">
    <citation type="submission" date="2019-03" db="EMBL/GenBank/DDBJ databases">
        <title>Deep-cultivation of Planctomycetes and their phenomic and genomic characterization uncovers novel biology.</title>
        <authorList>
            <person name="Wiegand S."/>
            <person name="Jogler M."/>
            <person name="Boedeker C."/>
            <person name="Pinto D."/>
            <person name="Vollmers J."/>
            <person name="Rivas-Marin E."/>
            <person name="Kohn T."/>
            <person name="Peeters S.H."/>
            <person name="Heuer A."/>
            <person name="Rast P."/>
            <person name="Oberbeckmann S."/>
            <person name="Bunk B."/>
            <person name="Jeske O."/>
            <person name="Meyerdierks A."/>
            <person name="Storesund J.E."/>
            <person name="Kallscheuer N."/>
            <person name="Luecker S."/>
            <person name="Lage O.M."/>
            <person name="Pohl T."/>
            <person name="Merkel B.J."/>
            <person name="Hornburger P."/>
            <person name="Mueller R.-W."/>
            <person name="Bruemmer F."/>
            <person name="Labrenz M."/>
            <person name="Spormann A.M."/>
            <person name="Op den Camp H."/>
            <person name="Overmann J."/>
            <person name="Amann R."/>
            <person name="Jetten M.S.M."/>
            <person name="Mascher T."/>
            <person name="Medema M.H."/>
            <person name="Devos D.P."/>
            <person name="Kaster A.-K."/>
            <person name="Ovreas L."/>
            <person name="Rohde M."/>
            <person name="Galperin M.Y."/>
            <person name="Jogler C."/>
        </authorList>
    </citation>
    <scope>NUCLEOTIDE SEQUENCE [LARGE SCALE GENOMIC DNA]</scope>
    <source>
        <strain evidence="1 2">Enr13</strain>
    </source>
</reference>
<evidence type="ECO:0000313" key="1">
    <source>
        <dbReference type="EMBL" id="QDV44063.1"/>
    </source>
</evidence>
<proteinExistence type="predicted"/>
<name>A0A518HTD1_9BACT</name>
<dbReference type="AlphaFoldDB" id="A0A518HTD1"/>